<reference evidence="8" key="1">
    <citation type="submission" date="2003-08" db="EMBL/GenBank/DDBJ databases">
        <authorList>
            <person name="Birren B."/>
            <person name="Nusbaum C."/>
            <person name="Abebe A."/>
            <person name="Abouelleil A."/>
            <person name="Adekoya E."/>
            <person name="Ait-zahra M."/>
            <person name="Allen N."/>
            <person name="Allen T."/>
            <person name="An P."/>
            <person name="Anderson M."/>
            <person name="Anderson S."/>
            <person name="Arachchi H."/>
            <person name="Armbruster J."/>
            <person name="Bachantsang P."/>
            <person name="Baldwin J."/>
            <person name="Barry A."/>
            <person name="Bayul T."/>
            <person name="Blitshsteyn B."/>
            <person name="Bloom T."/>
            <person name="Blye J."/>
            <person name="Boguslavskiy L."/>
            <person name="Borowsky M."/>
            <person name="Boukhgalter B."/>
            <person name="Brunache A."/>
            <person name="Butler J."/>
            <person name="Calixte N."/>
            <person name="Calvo S."/>
            <person name="Camarata J."/>
            <person name="Campo K."/>
            <person name="Chang J."/>
            <person name="Cheshatsang Y."/>
            <person name="Citroen M."/>
            <person name="Collymore A."/>
            <person name="Considine T."/>
            <person name="Cook A."/>
            <person name="Cooke P."/>
            <person name="Corum B."/>
            <person name="Cuomo C."/>
            <person name="David R."/>
            <person name="Dawoe T."/>
            <person name="Degray S."/>
            <person name="Dodge S."/>
            <person name="Dooley K."/>
            <person name="Dorje P."/>
            <person name="Dorjee K."/>
            <person name="Dorris L."/>
            <person name="Duffey N."/>
            <person name="Dupes A."/>
            <person name="Elkins T."/>
            <person name="Engels R."/>
            <person name="Erickson J."/>
            <person name="Farina A."/>
            <person name="Faro S."/>
            <person name="Ferreira P."/>
            <person name="Fischer H."/>
            <person name="Fitzgerald M."/>
            <person name="Foley K."/>
            <person name="Gage D."/>
            <person name="Galagan J."/>
            <person name="Gearin G."/>
            <person name="Gnerre S."/>
            <person name="Gnirke A."/>
            <person name="Goyette A."/>
            <person name="Graham J."/>
            <person name="Grandbois E."/>
            <person name="Gyaltsen K."/>
            <person name="Hafez N."/>
            <person name="Hagopian D."/>
            <person name="Hagos B."/>
            <person name="Hall J."/>
            <person name="Hatcher B."/>
            <person name="Heller A."/>
            <person name="Higgins H."/>
            <person name="Honan T."/>
            <person name="Horn A."/>
            <person name="Houde N."/>
            <person name="Hughes L."/>
            <person name="Hulme W."/>
            <person name="Husby E."/>
            <person name="Iliev I."/>
            <person name="Jaffe D."/>
            <person name="Jones C."/>
            <person name="Kamal M."/>
            <person name="Kamat A."/>
            <person name="Kamvysselis M."/>
            <person name="Karlsson E."/>
            <person name="Kells C."/>
            <person name="Kieu A."/>
            <person name="Kisner P."/>
            <person name="Kodira C."/>
            <person name="Kulbokas E."/>
            <person name="Labutti K."/>
            <person name="Lama D."/>
            <person name="Landers T."/>
            <person name="Leger J."/>
            <person name="Levine S."/>
            <person name="Lewis D."/>
            <person name="Lewis T."/>
            <person name="Lindblad-toh K."/>
            <person name="Liu X."/>
            <person name="Lokyitsang T."/>
            <person name="Lokyitsang Y."/>
            <person name="Lucien O."/>
            <person name="Lui A."/>
            <person name="Ma L.J."/>
            <person name="Mabbitt R."/>
            <person name="Macdonald J."/>
            <person name="Maclean C."/>
            <person name="Major J."/>
            <person name="Manning J."/>
            <person name="Marabella R."/>
            <person name="Maru K."/>
            <person name="Matthews C."/>
            <person name="Mauceli E."/>
            <person name="Mccarthy M."/>
            <person name="Mcdonough S."/>
            <person name="Mcghee T."/>
            <person name="Meldrim J."/>
            <person name="Meneus L."/>
            <person name="Mesirov J."/>
            <person name="Mihalev A."/>
            <person name="Mihova T."/>
            <person name="Mikkelsen T."/>
            <person name="Mlenga V."/>
            <person name="Moru K."/>
            <person name="Mozes J."/>
            <person name="Mulrain L."/>
            <person name="Munson G."/>
            <person name="Naylor J."/>
            <person name="Newes C."/>
            <person name="Nguyen C."/>
            <person name="Nguyen N."/>
            <person name="Nguyen T."/>
            <person name="Nicol R."/>
            <person name="Nielsen C."/>
            <person name="Nizzari M."/>
            <person name="Norbu C."/>
            <person name="Norbu N."/>
            <person name="O'donnell P."/>
            <person name="Okoawo O."/>
            <person name="O'leary S."/>
            <person name="Omotosho B."/>
            <person name="O'neill K."/>
            <person name="Osman S."/>
            <person name="Parker S."/>
            <person name="Perrin D."/>
            <person name="Phunkhang P."/>
            <person name="Piqani B."/>
            <person name="Purcell S."/>
            <person name="Rachupka T."/>
            <person name="Ramasamy U."/>
            <person name="Rameau R."/>
            <person name="Ray V."/>
            <person name="Raymond C."/>
            <person name="Retta R."/>
            <person name="Richardson S."/>
            <person name="Rise C."/>
            <person name="Rodriguez J."/>
            <person name="Rogers J."/>
            <person name="Rogov P."/>
            <person name="Rutman M."/>
            <person name="Schupbach R."/>
            <person name="Seaman C."/>
            <person name="Settipalli S."/>
            <person name="Sharpe T."/>
            <person name="Sheridan J."/>
            <person name="Sherpa N."/>
            <person name="Shi J."/>
            <person name="Smirnov S."/>
            <person name="Smith C."/>
            <person name="Sougnez C."/>
            <person name="Spencer B."/>
            <person name="Stalker J."/>
            <person name="Stange-thomann N."/>
            <person name="Stavropoulos S."/>
            <person name="Stetson K."/>
            <person name="Stone C."/>
            <person name="Stone S."/>
            <person name="Stubbs M."/>
            <person name="Talamas J."/>
            <person name="Tchuinga P."/>
            <person name="Tenzing P."/>
            <person name="Tesfaye S."/>
            <person name="Theodore J."/>
            <person name="Thoulutsang Y."/>
            <person name="Topham K."/>
            <person name="Towey S."/>
            <person name="Tsamla T."/>
            <person name="Tsomo N."/>
            <person name="Vallee D."/>
            <person name="Vassiliev H."/>
            <person name="Venkataraman V."/>
            <person name="Vinson J."/>
            <person name="Vo A."/>
            <person name="Wade C."/>
            <person name="Wang S."/>
            <person name="Wangchuk T."/>
            <person name="Wangdi T."/>
            <person name="Whittaker C."/>
            <person name="Wilkinson J."/>
            <person name="Wu Y."/>
            <person name="Wyman D."/>
            <person name="Yadav S."/>
            <person name="Yang S."/>
            <person name="Yang X."/>
            <person name="Yeager S."/>
            <person name="Yee E."/>
            <person name="Young G."/>
            <person name="Zainoun J."/>
            <person name="Zembeck L."/>
            <person name="Zimmer A."/>
            <person name="Zody M."/>
            <person name="Lander E."/>
        </authorList>
    </citation>
    <scope>NUCLEOTIDE SEQUENCE [LARGE SCALE GENOMIC DNA]</scope>
</reference>
<keyword evidence="5" id="KW-0963">Cytoplasm</keyword>
<dbReference type="Proteomes" id="UP000007875">
    <property type="component" value="Unassembled WGS sequence"/>
</dbReference>
<evidence type="ECO:0000256" key="2">
    <source>
        <dbReference type="ARBA" id="ARBA00004123"/>
    </source>
</evidence>
<dbReference type="GeneTree" id="ENSGT00390000016547"/>
<comment type="subcellular location">
    <subcellularLocation>
        <location evidence="3">Cytoplasm</location>
    </subcellularLocation>
    <subcellularLocation>
        <location evidence="2">Nucleus</location>
    </subcellularLocation>
</comment>
<name>H2Z9R2_CIOSA</name>
<evidence type="ECO:0000256" key="4">
    <source>
        <dbReference type="ARBA" id="ARBA00021436"/>
    </source>
</evidence>
<dbReference type="GO" id="GO:0005634">
    <property type="term" value="C:nucleus"/>
    <property type="evidence" value="ECO:0007669"/>
    <property type="project" value="UniProtKB-SubCell"/>
</dbReference>
<evidence type="ECO:0000256" key="1">
    <source>
        <dbReference type="ARBA" id="ARBA00003056"/>
    </source>
</evidence>
<evidence type="ECO:0000313" key="7">
    <source>
        <dbReference type="Ensembl" id="ENSCSAVP00000014327.1"/>
    </source>
</evidence>
<dbReference type="InterPro" id="IPR027887">
    <property type="entry name" value="DUF4464"/>
</dbReference>
<evidence type="ECO:0000256" key="6">
    <source>
        <dbReference type="ARBA" id="ARBA00023242"/>
    </source>
</evidence>
<dbReference type="PANTHER" id="PTHR33588:SF1">
    <property type="entry name" value="CILIA- AND FLAGELLA-ASSOCIATED PROTEIN 299"/>
    <property type="match status" value="1"/>
</dbReference>
<accession>H2Z9R2</accession>
<organism evidence="7 8">
    <name type="scientific">Ciona savignyi</name>
    <name type="common">Pacific transparent sea squirt</name>
    <dbReference type="NCBI Taxonomy" id="51511"/>
    <lineage>
        <taxon>Eukaryota</taxon>
        <taxon>Metazoa</taxon>
        <taxon>Chordata</taxon>
        <taxon>Tunicata</taxon>
        <taxon>Ascidiacea</taxon>
        <taxon>Phlebobranchia</taxon>
        <taxon>Cionidae</taxon>
        <taxon>Ciona</taxon>
    </lineage>
</organism>
<reference evidence="7" key="3">
    <citation type="submission" date="2025-09" db="UniProtKB">
        <authorList>
            <consortium name="Ensembl"/>
        </authorList>
    </citation>
    <scope>IDENTIFICATION</scope>
</reference>
<reference evidence="7" key="2">
    <citation type="submission" date="2025-08" db="UniProtKB">
        <authorList>
            <consortium name="Ensembl"/>
        </authorList>
    </citation>
    <scope>IDENTIFICATION</scope>
</reference>
<proteinExistence type="predicted"/>
<keyword evidence="8" id="KW-1185">Reference proteome</keyword>
<keyword evidence="6" id="KW-0539">Nucleus</keyword>
<dbReference type="GO" id="GO:0005737">
    <property type="term" value="C:cytoplasm"/>
    <property type="evidence" value="ECO:0007669"/>
    <property type="project" value="UniProtKB-SubCell"/>
</dbReference>
<dbReference type="Ensembl" id="ENSCSAVT00000014492.1">
    <property type="protein sequence ID" value="ENSCSAVP00000014327.1"/>
    <property type="gene ID" value="ENSCSAVG00000008387.1"/>
</dbReference>
<dbReference type="PANTHER" id="PTHR33588">
    <property type="entry name" value="CILIA- AND FLAGELLA-ASSOCIATED PROTEIN 299"/>
    <property type="match status" value="1"/>
</dbReference>
<sequence length="235" mass="26903">MEEEGSSGADNIVTEFATYEDFLDSQITSLDLYYLEDEELARQLVELGYRGSGEVLKREEFEARKQAAEASRLSKRISYLKMALSSSGKDLKNTFLRALGQREDGNRSGKMTSIIFIRDKNSRNQEISGYIDFAHRLKTEDFEPYFAGKKRLLPRPSDLSFYNWETQTSTSNPTPNYQVIAENASGLLFKNKRDRKILNVDPKAATPGDNSNRSPIDTDQYIQVVIYDHITRRKT</sequence>
<dbReference type="AlphaFoldDB" id="H2Z9R2"/>
<comment type="function">
    <text evidence="1">May be involved in spermatogenesis.</text>
</comment>
<evidence type="ECO:0000256" key="5">
    <source>
        <dbReference type="ARBA" id="ARBA00022490"/>
    </source>
</evidence>
<evidence type="ECO:0000256" key="3">
    <source>
        <dbReference type="ARBA" id="ARBA00004496"/>
    </source>
</evidence>
<evidence type="ECO:0000313" key="8">
    <source>
        <dbReference type="Proteomes" id="UP000007875"/>
    </source>
</evidence>
<protein>
    <recommendedName>
        <fullName evidence="4">Cilia- and flagella-associated protein 299</fullName>
    </recommendedName>
</protein>
<dbReference type="Pfam" id="PF14713">
    <property type="entry name" value="DUF4464"/>
    <property type="match status" value="1"/>
</dbReference>